<reference evidence="2" key="1">
    <citation type="submission" date="2022-07" db="EMBL/GenBank/DDBJ databases">
        <title>Taxonomy of Novel Oxalotrophic and Methylotrophic Bacteria.</title>
        <authorList>
            <person name="Sahin N."/>
            <person name="Tani A."/>
        </authorList>
    </citation>
    <scope>NUCLEOTIDE SEQUENCE</scope>
    <source>
        <strain evidence="2">Y10</strain>
    </source>
</reference>
<keyword evidence="1" id="KW-1133">Transmembrane helix</keyword>
<dbReference type="Proteomes" id="UP001143543">
    <property type="component" value="Unassembled WGS sequence"/>
</dbReference>
<evidence type="ECO:0000256" key="1">
    <source>
        <dbReference type="SAM" id="Phobius"/>
    </source>
</evidence>
<name>A0ABQ5MJA5_9FLAO</name>
<keyword evidence="1" id="KW-0472">Membrane</keyword>
<keyword evidence="1" id="KW-0812">Transmembrane</keyword>
<gene>
    <name evidence="2" type="ORF">Y10_18260</name>
</gene>
<comment type="caution">
    <text evidence="2">The sequence shown here is derived from an EMBL/GenBank/DDBJ whole genome shotgun (WGS) entry which is preliminary data.</text>
</comment>
<organism evidence="2 3">
    <name type="scientific">Neptunitalea lumnitzerae</name>
    <dbReference type="NCBI Taxonomy" id="2965509"/>
    <lineage>
        <taxon>Bacteria</taxon>
        <taxon>Pseudomonadati</taxon>
        <taxon>Bacteroidota</taxon>
        <taxon>Flavobacteriia</taxon>
        <taxon>Flavobacteriales</taxon>
        <taxon>Flavobacteriaceae</taxon>
        <taxon>Neptunitalea</taxon>
    </lineage>
</organism>
<feature type="transmembrane region" description="Helical" evidence="1">
    <location>
        <begin position="49"/>
        <end position="68"/>
    </location>
</feature>
<dbReference type="EMBL" id="BRVO01000002">
    <property type="protein sequence ID" value="GLB49458.1"/>
    <property type="molecule type" value="Genomic_DNA"/>
</dbReference>
<feature type="transmembrane region" description="Helical" evidence="1">
    <location>
        <begin position="185"/>
        <end position="204"/>
    </location>
</feature>
<feature type="transmembrane region" description="Helical" evidence="1">
    <location>
        <begin position="216"/>
        <end position="237"/>
    </location>
</feature>
<keyword evidence="3" id="KW-1185">Reference proteome</keyword>
<accession>A0ABQ5MJA5</accession>
<feature type="transmembrane region" description="Helical" evidence="1">
    <location>
        <begin position="84"/>
        <end position="103"/>
    </location>
</feature>
<feature type="transmembrane region" description="Helical" evidence="1">
    <location>
        <begin position="282"/>
        <end position="302"/>
    </location>
</feature>
<evidence type="ECO:0000313" key="3">
    <source>
        <dbReference type="Proteomes" id="UP001143543"/>
    </source>
</evidence>
<proteinExistence type="predicted"/>
<feature type="transmembrane region" description="Helical" evidence="1">
    <location>
        <begin position="147"/>
        <end position="169"/>
    </location>
</feature>
<dbReference type="InterPro" id="IPR025291">
    <property type="entry name" value="DUF4153"/>
</dbReference>
<sequence length="380" mass="43830">MVFIGKTHAPDVSIYLAAFGGVVDSICGGFETLTKQETKNKKNTTQAKFWLLSAVIIIPVVFIFIVLYKNSNPIFNDAVNKIDLSFIDVGFVFTIFVAFLFLYNITKPLLIKELVTIEDNTPTSLLSPSEEFSVTLLKKLKDEHLQASILIATLNVLLICFLLTDILLFQNNEAMQAFKDNVHNSVYTLIISIVFAITIISIYFRGNINFYKQNNLLKKITYGWLFLNTLLVLSTLYKNYYYVAHHGLTYKRIGVFVYLTLVLVGLFFTFQKIRLQKSFWFILKKSTVIGFYLFAILSLVPYGKLVTYYNLTHNVVLDVEYLLSLPKDNAIILWEHKQTIKDKTGNDYYPVLLERTQHYKTKLTKQNWQSTSLDNIIYKP</sequence>
<protein>
    <recommendedName>
        <fullName evidence="4">DUF4173 domain-containing protein</fullName>
    </recommendedName>
</protein>
<feature type="transmembrane region" description="Helical" evidence="1">
    <location>
        <begin position="249"/>
        <end position="270"/>
    </location>
</feature>
<evidence type="ECO:0000313" key="2">
    <source>
        <dbReference type="EMBL" id="GLB49458.1"/>
    </source>
</evidence>
<evidence type="ECO:0008006" key="4">
    <source>
        <dbReference type="Google" id="ProtNLM"/>
    </source>
</evidence>
<dbReference type="Pfam" id="PF13687">
    <property type="entry name" value="DUF4153"/>
    <property type="match status" value="1"/>
</dbReference>